<dbReference type="CDD" id="cd00761">
    <property type="entry name" value="Glyco_tranf_GTA_type"/>
    <property type="match status" value="1"/>
</dbReference>
<dbReference type="STRING" id="390241.SAMN04488023_10778"/>
<keyword evidence="2" id="KW-0808">Transferase</keyword>
<dbReference type="InterPro" id="IPR059123">
    <property type="entry name" value="StrF_dom"/>
</dbReference>
<accession>A0A1H9N7P9</accession>
<evidence type="ECO:0000313" key="2">
    <source>
        <dbReference type="EMBL" id="SER31685.1"/>
    </source>
</evidence>
<dbReference type="Proteomes" id="UP000199572">
    <property type="component" value="Unassembled WGS sequence"/>
</dbReference>
<proteinExistence type="predicted"/>
<dbReference type="SUPFAM" id="SSF53448">
    <property type="entry name" value="Nucleotide-diphospho-sugar transferases"/>
    <property type="match status" value="1"/>
</dbReference>
<evidence type="ECO:0000259" key="1">
    <source>
        <dbReference type="Pfam" id="PF13712"/>
    </source>
</evidence>
<protein>
    <submittedName>
        <fullName evidence="2">Glycosyltransferase like family protein</fullName>
    </submittedName>
</protein>
<organism evidence="2 3">
    <name type="scientific">Pedobacter rhizosphaerae</name>
    <dbReference type="NCBI Taxonomy" id="390241"/>
    <lineage>
        <taxon>Bacteria</taxon>
        <taxon>Pseudomonadati</taxon>
        <taxon>Bacteroidota</taxon>
        <taxon>Sphingobacteriia</taxon>
        <taxon>Sphingobacteriales</taxon>
        <taxon>Sphingobacteriaceae</taxon>
        <taxon>Pedobacter</taxon>
    </lineage>
</organism>
<gene>
    <name evidence="2" type="ORF">SAMN04488023_10778</name>
</gene>
<name>A0A1H9N7P9_9SPHI</name>
<dbReference type="Pfam" id="PF13712">
    <property type="entry name" value="Glyco_tranf_2_5"/>
    <property type="match status" value="1"/>
</dbReference>
<feature type="domain" description="Streptomycin biosynthesis protein StrF" evidence="1">
    <location>
        <begin position="20"/>
        <end position="187"/>
    </location>
</feature>
<dbReference type="OrthoDB" id="7851643at2"/>
<evidence type="ECO:0000313" key="3">
    <source>
        <dbReference type="Proteomes" id="UP000199572"/>
    </source>
</evidence>
<keyword evidence="3" id="KW-1185">Reference proteome</keyword>
<sequence length="288" mass="33733">MISVIICSRISTIDSNLESNIQDTVGVDHEIIVINNENNQYSITQAYNIGVSKAKFEIVCFMHDDITYNSKNWGRKVISHFKNPKVGAIAVAGSPFHSFFPGSWFSSKILNIYLLQGDKNKDKLSYINQINQITESNEIVSFDGCWFCVRKKMFSKIRFDEVNFKGFHFYDADLALQIYRTGMKVITVNDILISHFSGGSMNLDYIKHSMLFHQKWKRELPVYAHIIPRQIKIKAEFTTLEEFIWICSKNHTLNKKTWKKVLLMVLERHYFHIKTPYYIFKSLKKILY</sequence>
<dbReference type="GO" id="GO:0016740">
    <property type="term" value="F:transferase activity"/>
    <property type="evidence" value="ECO:0007669"/>
    <property type="project" value="UniProtKB-KW"/>
</dbReference>
<reference evidence="2 3" key="1">
    <citation type="submission" date="2016-10" db="EMBL/GenBank/DDBJ databases">
        <authorList>
            <person name="de Groot N.N."/>
        </authorList>
    </citation>
    <scope>NUCLEOTIDE SEQUENCE [LARGE SCALE GENOMIC DNA]</scope>
    <source>
        <strain evidence="2 3">DSM 18610</strain>
    </source>
</reference>
<dbReference type="InterPro" id="IPR029044">
    <property type="entry name" value="Nucleotide-diphossugar_trans"/>
</dbReference>
<dbReference type="AlphaFoldDB" id="A0A1H9N7P9"/>
<dbReference type="EMBL" id="FOGG01000007">
    <property type="protein sequence ID" value="SER31685.1"/>
    <property type="molecule type" value="Genomic_DNA"/>
</dbReference>
<dbReference type="Gene3D" id="3.90.550.10">
    <property type="entry name" value="Spore Coat Polysaccharide Biosynthesis Protein SpsA, Chain A"/>
    <property type="match status" value="1"/>
</dbReference>